<accession>A0A0K2TQP8</accession>
<feature type="non-terminal residue" evidence="1">
    <location>
        <position position="1"/>
    </location>
</feature>
<name>A0A0K2TQP8_LEPSM</name>
<reference evidence="1" key="1">
    <citation type="submission" date="2014-05" db="EMBL/GenBank/DDBJ databases">
        <authorList>
            <person name="Chronopoulou M."/>
        </authorList>
    </citation>
    <scope>NUCLEOTIDE SEQUENCE</scope>
    <source>
        <tissue evidence="1">Whole organism</tissue>
    </source>
</reference>
<protein>
    <submittedName>
        <fullName evidence="1">Uncharacterized protein</fullName>
    </submittedName>
</protein>
<dbReference type="EMBL" id="HACA01010370">
    <property type="protein sequence ID" value="CDW27731.1"/>
    <property type="molecule type" value="Transcribed_RNA"/>
</dbReference>
<evidence type="ECO:0000313" key="1">
    <source>
        <dbReference type="EMBL" id="CDW27731.1"/>
    </source>
</evidence>
<organism evidence="1">
    <name type="scientific">Lepeophtheirus salmonis</name>
    <name type="common">Salmon louse</name>
    <name type="synonym">Caligus salmonis</name>
    <dbReference type="NCBI Taxonomy" id="72036"/>
    <lineage>
        <taxon>Eukaryota</taxon>
        <taxon>Metazoa</taxon>
        <taxon>Ecdysozoa</taxon>
        <taxon>Arthropoda</taxon>
        <taxon>Crustacea</taxon>
        <taxon>Multicrustacea</taxon>
        <taxon>Hexanauplia</taxon>
        <taxon>Copepoda</taxon>
        <taxon>Siphonostomatoida</taxon>
        <taxon>Caligidae</taxon>
        <taxon>Lepeophtheirus</taxon>
    </lineage>
</organism>
<proteinExistence type="predicted"/>
<dbReference type="AlphaFoldDB" id="A0A0K2TQP8"/>
<sequence>SSSDGTLRLIIALIYHPDSEDGRRSCQGKYEHGYLCITICV</sequence>